<dbReference type="Pfam" id="PF25164">
    <property type="entry name" value="CoiA_N"/>
    <property type="match status" value="1"/>
</dbReference>
<evidence type="ECO:0000259" key="1">
    <source>
        <dbReference type="Pfam" id="PF25164"/>
    </source>
</evidence>
<name>A0A5C6QIV1_9GAMM</name>
<dbReference type="AlphaFoldDB" id="A0A5C6QIV1"/>
<proteinExistence type="predicted"/>
<comment type="caution">
    <text evidence="2">The sequence shown here is derived from an EMBL/GenBank/DDBJ whole genome shotgun (WGS) entry which is preliminary data.</text>
</comment>
<dbReference type="Proteomes" id="UP000321822">
    <property type="component" value="Unassembled WGS sequence"/>
</dbReference>
<sequence length="326" mass="36960">MESLKVPYGLDHQGKLVVADNALKSDIYKCPSCNAELVLRSGEIRTKHFSHPTSSNCGTESILHITAKKLIEDTINANALGKSSIALKSTCDNCCKEFNLNIPMKTFTGSRQEVRVSEYICDVVGFRGDEIAIAIEILNTHKVDQKKAENLNVYWVELKAEDVLINPNEWAPVQKHLKASFCRSCKDRFKHINTLCDSWDIDRILYSVIKKSDLSMYVADTETCFKCKEEVPVFWWKGVPFCQSEPPYPRPSSVKYRNSKQYGGSYWANTCVNCNVVQGDNFLYLFDNAPFKGMPMATVIKKKEMVKIVTGKSATSEFMKVINRNF</sequence>
<keyword evidence="3" id="KW-1185">Reference proteome</keyword>
<dbReference type="OrthoDB" id="4212451at2"/>
<dbReference type="InterPro" id="IPR057253">
    <property type="entry name" value="CoiA-like_N"/>
</dbReference>
<feature type="domain" description="Competence protein CoiA-like N-terminal" evidence="1">
    <location>
        <begin position="24"/>
        <end position="58"/>
    </location>
</feature>
<dbReference type="EMBL" id="VOLT01000004">
    <property type="protein sequence ID" value="TWX68538.1"/>
    <property type="molecule type" value="Genomic_DNA"/>
</dbReference>
<organism evidence="2 3">
    <name type="scientific">Colwellia demingiae</name>
    <dbReference type="NCBI Taxonomy" id="89401"/>
    <lineage>
        <taxon>Bacteria</taxon>
        <taxon>Pseudomonadati</taxon>
        <taxon>Pseudomonadota</taxon>
        <taxon>Gammaproteobacteria</taxon>
        <taxon>Alteromonadales</taxon>
        <taxon>Colwelliaceae</taxon>
        <taxon>Colwellia</taxon>
    </lineage>
</organism>
<gene>
    <name evidence="2" type="ORF">ESZ36_08570</name>
</gene>
<evidence type="ECO:0000313" key="2">
    <source>
        <dbReference type="EMBL" id="TWX68538.1"/>
    </source>
</evidence>
<reference evidence="2 3" key="1">
    <citation type="submission" date="2019-07" db="EMBL/GenBank/DDBJ databases">
        <title>Genomes of sea-ice associated Colwellia species.</title>
        <authorList>
            <person name="Bowman J.P."/>
        </authorList>
    </citation>
    <scope>NUCLEOTIDE SEQUENCE [LARGE SCALE GENOMIC DNA]</scope>
    <source>
        <strain evidence="2 3">ACAM 459</strain>
    </source>
</reference>
<accession>A0A5C6QIV1</accession>
<dbReference type="RefSeq" id="WP_146786366.1">
    <property type="nucleotide sequence ID" value="NZ_VOLT01000004.1"/>
</dbReference>
<protein>
    <recommendedName>
        <fullName evidence="1">Competence protein CoiA-like N-terminal domain-containing protein</fullName>
    </recommendedName>
</protein>
<evidence type="ECO:0000313" key="3">
    <source>
        <dbReference type="Proteomes" id="UP000321822"/>
    </source>
</evidence>